<accession>A0ABS6YDN8</accession>
<gene>
    <name evidence="7" type="ORF">KZO38_06305</name>
</gene>
<feature type="transmembrane region" description="Helical" evidence="6">
    <location>
        <begin position="34"/>
        <end position="56"/>
    </location>
</feature>
<proteinExistence type="predicted"/>
<feature type="transmembrane region" description="Helical" evidence="6">
    <location>
        <begin position="340"/>
        <end position="360"/>
    </location>
</feature>
<dbReference type="PANTHER" id="PTHR30250:SF11">
    <property type="entry name" value="O-ANTIGEN TRANSPORTER-RELATED"/>
    <property type="match status" value="1"/>
</dbReference>
<feature type="transmembrane region" description="Helical" evidence="6">
    <location>
        <begin position="455"/>
        <end position="472"/>
    </location>
</feature>
<feature type="transmembrane region" description="Helical" evidence="6">
    <location>
        <begin position="223"/>
        <end position="244"/>
    </location>
</feature>
<evidence type="ECO:0000256" key="6">
    <source>
        <dbReference type="SAM" id="Phobius"/>
    </source>
</evidence>
<feature type="transmembrane region" description="Helical" evidence="6">
    <location>
        <begin position="93"/>
        <end position="115"/>
    </location>
</feature>
<comment type="subcellular location">
    <subcellularLocation>
        <location evidence="1">Cell membrane</location>
        <topology evidence="1">Multi-pass membrane protein</topology>
    </subcellularLocation>
</comment>
<evidence type="ECO:0000256" key="1">
    <source>
        <dbReference type="ARBA" id="ARBA00004651"/>
    </source>
</evidence>
<sequence>MGNGYKSLLKATIVMSGAQIIEALMSIIRAKVIALLLGPIGIALNSIFLITLNTLYQVTSVGLPQSAIRDIAQSQNSENPIEQQKIISAFRTLIRLLAVIAFLFCIFAAPVLSNISFGVANNHTTDFMILSVGACAMLLSYGNTTILQGMQRLNALAQTTIFAAISSVIIAIPLLYFFNHKGVSLAISCGFIITFIINSLYVKRLSIKRIRLSWNEVWTIGSPMIKLGIIIMFSSLLMNLFTYLTNILIRFFGSIEDVGYFQAAYSITMRNFSILAATLIADFYPRLSKALDNKKEFNNIVSEEAELLIILISIVSVILILFTKPILWLLLSAEFYSIELLTQCITFSLLFRIMWATLSYIPLAHGDKKMYLIYDALLGNGGNFIITIVAYYLFGLNGIGFAMIIGNLFVSLLLYFVYKKHYGMEFNNSFWKLQSIYIVLLGLFMSTLFVRDSSLYYVANIILLAIFTFFSYRELNNRIDIKQFIKSKFHK</sequence>
<protein>
    <submittedName>
        <fullName evidence="7">Oligosaccharide flippase family protein</fullName>
    </submittedName>
</protein>
<evidence type="ECO:0000256" key="5">
    <source>
        <dbReference type="ARBA" id="ARBA00023136"/>
    </source>
</evidence>
<comment type="caution">
    <text evidence="7">The sequence shown here is derived from an EMBL/GenBank/DDBJ whole genome shotgun (WGS) entry which is preliminary data.</text>
</comment>
<dbReference type="InterPro" id="IPR050833">
    <property type="entry name" value="Poly_Biosynth_Transport"/>
</dbReference>
<organism evidence="7 8">
    <name type="scientific">Hoylesella nanceiensis</name>
    <dbReference type="NCBI Taxonomy" id="425941"/>
    <lineage>
        <taxon>Bacteria</taxon>
        <taxon>Pseudomonadati</taxon>
        <taxon>Bacteroidota</taxon>
        <taxon>Bacteroidia</taxon>
        <taxon>Bacteroidales</taxon>
        <taxon>Prevotellaceae</taxon>
        <taxon>Hoylesella</taxon>
    </lineage>
</organism>
<dbReference type="EMBL" id="JAHXCT010000004">
    <property type="protein sequence ID" value="MBW4769372.1"/>
    <property type="molecule type" value="Genomic_DNA"/>
</dbReference>
<feature type="transmembrane region" description="Helical" evidence="6">
    <location>
        <begin position="159"/>
        <end position="178"/>
    </location>
</feature>
<reference evidence="7 8" key="1">
    <citation type="submission" date="2021-07" db="EMBL/GenBank/DDBJ databases">
        <title>Genomic diversity and antimicrobial resistance of Prevotella spp. isolated from chronic lung disease airways.</title>
        <authorList>
            <person name="Webb K.A."/>
            <person name="Olagoke O.S."/>
            <person name="Baird T."/>
            <person name="Neill J."/>
            <person name="Pham A."/>
            <person name="Wells T.J."/>
            <person name="Ramsay K.A."/>
            <person name="Bell S.C."/>
            <person name="Sarovich D.S."/>
            <person name="Price E.P."/>
        </authorList>
    </citation>
    <scope>NUCLEOTIDE SEQUENCE [LARGE SCALE GENOMIC DNA]</scope>
    <source>
        <strain evidence="7 8">SCHI0011.S.12</strain>
    </source>
</reference>
<feature type="transmembrane region" description="Helical" evidence="6">
    <location>
        <begin position="430"/>
        <end position="449"/>
    </location>
</feature>
<feature type="transmembrane region" description="Helical" evidence="6">
    <location>
        <begin position="127"/>
        <end position="147"/>
    </location>
</feature>
<keyword evidence="5 6" id="KW-0472">Membrane</keyword>
<name>A0ABS6YDN8_9BACT</name>
<evidence type="ECO:0000313" key="7">
    <source>
        <dbReference type="EMBL" id="MBW4769372.1"/>
    </source>
</evidence>
<keyword evidence="3 6" id="KW-0812">Transmembrane</keyword>
<dbReference type="Proteomes" id="UP000788426">
    <property type="component" value="Unassembled WGS sequence"/>
</dbReference>
<dbReference type="RefSeq" id="WP_219481253.1">
    <property type="nucleotide sequence ID" value="NZ_JAHXCT010000004.1"/>
</dbReference>
<dbReference type="PANTHER" id="PTHR30250">
    <property type="entry name" value="PST FAMILY PREDICTED COLANIC ACID TRANSPORTER"/>
    <property type="match status" value="1"/>
</dbReference>
<feature type="transmembrane region" description="Helical" evidence="6">
    <location>
        <begin position="305"/>
        <end position="328"/>
    </location>
</feature>
<evidence type="ECO:0000256" key="2">
    <source>
        <dbReference type="ARBA" id="ARBA00022475"/>
    </source>
</evidence>
<keyword evidence="2" id="KW-1003">Cell membrane</keyword>
<feature type="transmembrane region" description="Helical" evidence="6">
    <location>
        <begin position="184"/>
        <end position="202"/>
    </location>
</feature>
<feature type="transmembrane region" description="Helical" evidence="6">
    <location>
        <begin position="264"/>
        <end position="284"/>
    </location>
</feature>
<evidence type="ECO:0000256" key="3">
    <source>
        <dbReference type="ARBA" id="ARBA00022692"/>
    </source>
</evidence>
<dbReference type="InterPro" id="IPR002797">
    <property type="entry name" value="Polysacc_synth"/>
</dbReference>
<feature type="transmembrane region" description="Helical" evidence="6">
    <location>
        <begin position="399"/>
        <end position="418"/>
    </location>
</feature>
<dbReference type="Pfam" id="PF01943">
    <property type="entry name" value="Polysacc_synt"/>
    <property type="match status" value="1"/>
</dbReference>
<feature type="transmembrane region" description="Helical" evidence="6">
    <location>
        <begin position="372"/>
        <end position="393"/>
    </location>
</feature>
<keyword evidence="4 6" id="KW-1133">Transmembrane helix</keyword>
<keyword evidence="8" id="KW-1185">Reference proteome</keyword>
<evidence type="ECO:0000256" key="4">
    <source>
        <dbReference type="ARBA" id="ARBA00022989"/>
    </source>
</evidence>
<evidence type="ECO:0000313" key="8">
    <source>
        <dbReference type="Proteomes" id="UP000788426"/>
    </source>
</evidence>